<evidence type="ECO:0000313" key="4">
    <source>
        <dbReference type="Proteomes" id="UP000177383"/>
    </source>
</evidence>
<dbReference type="Pfam" id="PF00892">
    <property type="entry name" value="EamA"/>
    <property type="match status" value="1"/>
</dbReference>
<evidence type="ECO:0000259" key="2">
    <source>
        <dbReference type="Pfam" id="PF00892"/>
    </source>
</evidence>
<sequence>MPAWIILTIIGTLMFSFYQSLAKILPKNIPIFLATAYAFLFGSIVLFIIHLLSSSNKSIIMSEKNIPILIGIGALLAVGNFFTIKAYSLGAPQSGFVAVFNPASVTFGVILGFILWQEKLSLGQIAGILLSIIGILFIVSFKK</sequence>
<reference evidence="3 4" key="1">
    <citation type="journal article" date="2016" name="Nat. Commun.">
        <title>Thousands of microbial genomes shed light on interconnected biogeochemical processes in an aquifer system.</title>
        <authorList>
            <person name="Anantharaman K."/>
            <person name="Brown C.T."/>
            <person name="Hug L.A."/>
            <person name="Sharon I."/>
            <person name="Castelle C.J."/>
            <person name="Probst A.J."/>
            <person name="Thomas B.C."/>
            <person name="Singh A."/>
            <person name="Wilkins M.J."/>
            <person name="Karaoz U."/>
            <person name="Brodie E.L."/>
            <person name="Williams K.H."/>
            <person name="Hubbard S.S."/>
            <person name="Banfield J.F."/>
        </authorList>
    </citation>
    <scope>NUCLEOTIDE SEQUENCE [LARGE SCALE GENOMIC DNA]</scope>
</reference>
<dbReference type="AlphaFoldDB" id="A0A1F5ZNT6"/>
<feature type="transmembrane region" description="Helical" evidence="1">
    <location>
        <begin position="122"/>
        <end position="141"/>
    </location>
</feature>
<feature type="domain" description="EamA" evidence="2">
    <location>
        <begin position="4"/>
        <end position="139"/>
    </location>
</feature>
<keyword evidence="1" id="KW-1133">Transmembrane helix</keyword>
<keyword evidence="1" id="KW-0812">Transmembrane</keyword>
<keyword evidence="1" id="KW-0472">Membrane</keyword>
<accession>A0A1F5ZNT6</accession>
<feature type="transmembrane region" description="Helical" evidence="1">
    <location>
        <begin position="32"/>
        <end position="53"/>
    </location>
</feature>
<organism evidence="3 4">
    <name type="scientific">Candidatus Gottesmanbacteria bacterium RIFCSPHIGHO2_01_FULL_39_10</name>
    <dbReference type="NCBI Taxonomy" id="1798375"/>
    <lineage>
        <taxon>Bacteria</taxon>
        <taxon>Candidatus Gottesmaniibacteriota</taxon>
    </lineage>
</organism>
<name>A0A1F5ZNT6_9BACT</name>
<dbReference type="Gene3D" id="1.10.3730.20">
    <property type="match status" value="1"/>
</dbReference>
<dbReference type="InterPro" id="IPR037185">
    <property type="entry name" value="EmrE-like"/>
</dbReference>
<feature type="transmembrane region" description="Helical" evidence="1">
    <location>
        <begin position="96"/>
        <end position="115"/>
    </location>
</feature>
<evidence type="ECO:0000313" key="3">
    <source>
        <dbReference type="EMBL" id="OGG14139.1"/>
    </source>
</evidence>
<dbReference type="SUPFAM" id="SSF103481">
    <property type="entry name" value="Multidrug resistance efflux transporter EmrE"/>
    <property type="match status" value="1"/>
</dbReference>
<feature type="transmembrane region" description="Helical" evidence="1">
    <location>
        <begin position="65"/>
        <end position="84"/>
    </location>
</feature>
<comment type="caution">
    <text evidence="3">The sequence shown here is derived from an EMBL/GenBank/DDBJ whole genome shotgun (WGS) entry which is preliminary data.</text>
</comment>
<dbReference type="InterPro" id="IPR000620">
    <property type="entry name" value="EamA_dom"/>
</dbReference>
<dbReference type="Proteomes" id="UP000177383">
    <property type="component" value="Unassembled WGS sequence"/>
</dbReference>
<gene>
    <name evidence="3" type="ORF">A2773_05310</name>
</gene>
<proteinExistence type="predicted"/>
<protein>
    <recommendedName>
        <fullName evidence="2">EamA domain-containing protein</fullName>
    </recommendedName>
</protein>
<dbReference type="EMBL" id="MFJE01000024">
    <property type="protein sequence ID" value="OGG14139.1"/>
    <property type="molecule type" value="Genomic_DNA"/>
</dbReference>
<dbReference type="GO" id="GO:0016020">
    <property type="term" value="C:membrane"/>
    <property type="evidence" value="ECO:0007669"/>
    <property type="project" value="InterPro"/>
</dbReference>
<dbReference type="STRING" id="1798375.A2773_05310"/>
<evidence type="ECO:0000256" key="1">
    <source>
        <dbReference type="SAM" id="Phobius"/>
    </source>
</evidence>